<keyword evidence="1" id="KW-0285">Flavoprotein</keyword>
<dbReference type="GO" id="GO:0051537">
    <property type="term" value="F:2 iron, 2 sulfur cluster binding"/>
    <property type="evidence" value="ECO:0007669"/>
    <property type="project" value="InterPro"/>
</dbReference>
<dbReference type="InterPro" id="IPR001041">
    <property type="entry name" value="2Fe-2S_ferredoxin-type"/>
</dbReference>
<dbReference type="PROSITE" id="PS51085">
    <property type="entry name" value="2FE2S_FER_2"/>
    <property type="match status" value="1"/>
</dbReference>
<dbReference type="InterPro" id="IPR012675">
    <property type="entry name" value="Beta-grasp_dom_sf"/>
</dbReference>
<evidence type="ECO:0000313" key="4">
    <source>
        <dbReference type="EMBL" id="TCS94731.1"/>
    </source>
</evidence>
<dbReference type="RefSeq" id="WP_131924119.1">
    <property type="nucleotide sequence ID" value="NZ_SMAG01000003.1"/>
</dbReference>
<dbReference type="InterPro" id="IPR006058">
    <property type="entry name" value="2Fe2S_fd_BS"/>
</dbReference>
<organism evidence="4 5">
    <name type="scientific">Hazenella coriacea</name>
    <dbReference type="NCBI Taxonomy" id="1179467"/>
    <lineage>
        <taxon>Bacteria</taxon>
        <taxon>Bacillati</taxon>
        <taxon>Bacillota</taxon>
        <taxon>Bacilli</taxon>
        <taxon>Bacillales</taxon>
        <taxon>Thermoactinomycetaceae</taxon>
        <taxon>Hazenella</taxon>
    </lineage>
</organism>
<dbReference type="Gene3D" id="3.10.20.30">
    <property type="match status" value="1"/>
</dbReference>
<dbReference type="Proteomes" id="UP000294937">
    <property type="component" value="Unassembled WGS sequence"/>
</dbReference>
<proteinExistence type="predicted"/>
<dbReference type="PROSITE" id="PS00197">
    <property type="entry name" value="2FE2S_FER_1"/>
    <property type="match status" value="1"/>
</dbReference>
<protein>
    <submittedName>
        <fullName evidence="4">Ferredoxin</fullName>
    </submittedName>
</protein>
<dbReference type="SUPFAM" id="SSF54292">
    <property type="entry name" value="2Fe-2S ferredoxin-like"/>
    <property type="match status" value="1"/>
</dbReference>
<dbReference type="PANTHER" id="PTHR43644:SF1">
    <property type="entry name" value="NAD(P)H-FLAVIN REDUCTASE"/>
    <property type="match status" value="1"/>
</dbReference>
<dbReference type="OrthoDB" id="9807864at2"/>
<evidence type="ECO:0000256" key="1">
    <source>
        <dbReference type="ARBA" id="ARBA00022630"/>
    </source>
</evidence>
<reference evidence="4 5" key="1">
    <citation type="submission" date="2019-03" db="EMBL/GenBank/DDBJ databases">
        <title>Genomic Encyclopedia of Type Strains, Phase IV (KMG-IV): sequencing the most valuable type-strain genomes for metagenomic binning, comparative biology and taxonomic classification.</title>
        <authorList>
            <person name="Goeker M."/>
        </authorList>
    </citation>
    <scope>NUCLEOTIDE SEQUENCE [LARGE SCALE GENOMIC DNA]</scope>
    <source>
        <strain evidence="4 5">DSM 45707</strain>
    </source>
</reference>
<sequence length="99" mass="10940">MHQVKIQIEGVTYQMEVPTGANLLLEAASRGIPLPFRCTSGRCGTCQMKVVQGEEGLNLPTTQETVRLDKQVDIGYRLACQTYVQGDLLIEIVPMKETS</sequence>
<dbReference type="EMBL" id="SMAG01000003">
    <property type="protein sequence ID" value="TCS94731.1"/>
    <property type="molecule type" value="Genomic_DNA"/>
</dbReference>
<gene>
    <name evidence="4" type="ORF">EDD58_103148</name>
</gene>
<dbReference type="InterPro" id="IPR036010">
    <property type="entry name" value="2Fe-2S_ferredoxin-like_sf"/>
</dbReference>
<feature type="domain" description="2Fe-2S ferredoxin-type" evidence="3">
    <location>
        <begin position="2"/>
        <end position="96"/>
    </location>
</feature>
<name>A0A4R3L4M0_9BACL</name>
<dbReference type="AlphaFoldDB" id="A0A4R3L4M0"/>
<keyword evidence="5" id="KW-1185">Reference proteome</keyword>
<dbReference type="Pfam" id="PF00111">
    <property type="entry name" value="Fer2"/>
    <property type="match status" value="1"/>
</dbReference>
<evidence type="ECO:0000256" key="2">
    <source>
        <dbReference type="ARBA" id="ARBA00022827"/>
    </source>
</evidence>
<accession>A0A4R3L4M0</accession>
<keyword evidence="2" id="KW-0274">FAD</keyword>
<evidence type="ECO:0000313" key="5">
    <source>
        <dbReference type="Proteomes" id="UP000294937"/>
    </source>
</evidence>
<dbReference type="CDD" id="cd00207">
    <property type="entry name" value="fer2"/>
    <property type="match status" value="1"/>
</dbReference>
<evidence type="ECO:0000259" key="3">
    <source>
        <dbReference type="PROSITE" id="PS51085"/>
    </source>
</evidence>
<dbReference type="PANTHER" id="PTHR43644">
    <property type="entry name" value="NA(+)-TRANSLOCATING NADH-QUINONE REDUCTASE SUBUNIT"/>
    <property type="match status" value="1"/>
</dbReference>
<comment type="caution">
    <text evidence="4">The sequence shown here is derived from an EMBL/GenBank/DDBJ whole genome shotgun (WGS) entry which is preliminary data.</text>
</comment>